<reference evidence="1" key="1">
    <citation type="submission" date="2022-05" db="EMBL/GenBank/DDBJ databases">
        <title>The Musa troglodytarum L. genome provides insights into the mechanism of non-climacteric behaviour and enrichment of carotenoids.</title>
        <authorList>
            <person name="Wang J."/>
        </authorList>
    </citation>
    <scope>NUCLEOTIDE SEQUENCE</scope>
    <source>
        <tissue evidence="1">Leaf</tissue>
    </source>
</reference>
<accession>A0A9E7EY05</accession>
<gene>
    <name evidence="1" type="ORF">MUK42_32408</name>
</gene>
<protein>
    <submittedName>
        <fullName evidence="1">Uncharacterized protein</fullName>
    </submittedName>
</protein>
<keyword evidence="2" id="KW-1185">Reference proteome</keyword>
<dbReference type="EMBL" id="CP097504">
    <property type="protein sequence ID" value="URD86034.1"/>
    <property type="molecule type" value="Genomic_DNA"/>
</dbReference>
<proteinExistence type="predicted"/>
<organism evidence="1 2">
    <name type="scientific">Musa troglodytarum</name>
    <name type="common">fe'i banana</name>
    <dbReference type="NCBI Taxonomy" id="320322"/>
    <lineage>
        <taxon>Eukaryota</taxon>
        <taxon>Viridiplantae</taxon>
        <taxon>Streptophyta</taxon>
        <taxon>Embryophyta</taxon>
        <taxon>Tracheophyta</taxon>
        <taxon>Spermatophyta</taxon>
        <taxon>Magnoliopsida</taxon>
        <taxon>Liliopsida</taxon>
        <taxon>Zingiberales</taxon>
        <taxon>Musaceae</taxon>
        <taxon>Musa</taxon>
    </lineage>
</organism>
<dbReference type="Proteomes" id="UP001055439">
    <property type="component" value="Chromosome 2"/>
</dbReference>
<dbReference type="AlphaFoldDB" id="A0A9E7EY05"/>
<sequence>MLYLGAHVTRSIGAVNHNRMGAISWQASNNLELKRPPCLQIGRTTRRNRWYTIIGRATVVLRRTSLEVKEPDRFKSLTLLADVAVVQTPLRRCTLLVPRTGPKEAEMKVKKELCKWRREELEINSNELEQR</sequence>
<evidence type="ECO:0000313" key="1">
    <source>
        <dbReference type="EMBL" id="URD86034.1"/>
    </source>
</evidence>
<evidence type="ECO:0000313" key="2">
    <source>
        <dbReference type="Proteomes" id="UP001055439"/>
    </source>
</evidence>
<name>A0A9E7EY05_9LILI</name>